<evidence type="ECO:0000313" key="2">
    <source>
        <dbReference type="Proteomes" id="UP001623349"/>
    </source>
</evidence>
<sequence length="40" mass="4839">MVLLAFCIKHNRKTQFLALLSEEWCHSLEHSGYVFWWNSL</sequence>
<keyword evidence="2" id="KW-1185">Reference proteome</keyword>
<accession>A0ABQ0EQ97</accession>
<evidence type="ECO:0000313" key="1">
    <source>
        <dbReference type="EMBL" id="GAB1289206.1"/>
    </source>
</evidence>
<organism evidence="1 2">
    <name type="scientific">Apodemus speciosus</name>
    <name type="common">Large Japanese field mouse</name>
    <dbReference type="NCBI Taxonomy" id="105296"/>
    <lineage>
        <taxon>Eukaryota</taxon>
        <taxon>Metazoa</taxon>
        <taxon>Chordata</taxon>
        <taxon>Craniata</taxon>
        <taxon>Vertebrata</taxon>
        <taxon>Euteleostomi</taxon>
        <taxon>Mammalia</taxon>
        <taxon>Eutheria</taxon>
        <taxon>Euarchontoglires</taxon>
        <taxon>Glires</taxon>
        <taxon>Rodentia</taxon>
        <taxon>Myomorpha</taxon>
        <taxon>Muroidea</taxon>
        <taxon>Muridae</taxon>
        <taxon>Murinae</taxon>
        <taxon>Apodemus</taxon>
    </lineage>
</organism>
<dbReference type="EMBL" id="BAAFST010000004">
    <property type="protein sequence ID" value="GAB1289206.1"/>
    <property type="molecule type" value="Genomic_DNA"/>
</dbReference>
<proteinExistence type="predicted"/>
<reference evidence="1 2" key="1">
    <citation type="submission" date="2024-08" db="EMBL/GenBank/DDBJ databases">
        <title>The draft genome of Apodemus speciosus.</title>
        <authorList>
            <person name="Nabeshima K."/>
            <person name="Suzuki S."/>
            <person name="Onuma M."/>
        </authorList>
    </citation>
    <scope>NUCLEOTIDE SEQUENCE [LARGE SCALE GENOMIC DNA]</scope>
    <source>
        <strain evidence="1">IB14-021</strain>
    </source>
</reference>
<dbReference type="Proteomes" id="UP001623349">
    <property type="component" value="Unassembled WGS sequence"/>
</dbReference>
<protein>
    <submittedName>
        <fullName evidence="1">Uncharacterized protein</fullName>
    </submittedName>
</protein>
<gene>
    <name evidence="1" type="ORF">APTSU1_000443600</name>
</gene>
<comment type="caution">
    <text evidence="1">The sequence shown here is derived from an EMBL/GenBank/DDBJ whole genome shotgun (WGS) entry which is preliminary data.</text>
</comment>
<name>A0ABQ0EQ97_APOSI</name>